<dbReference type="EMBL" id="KQ965738">
    <property type="protein sequence ID" value="KXS19376.1"/>
    <property type="molecule type" value="Genomic_DNA"/>
</dbReference>
<dbReference type="Gene3D" id="1.10.490.10">
    <property type="entry name" value="Globins"/>
    <property type="match status" value="1"/>
</dbReference>
<proteinExistence type="inferred from homology"/>
<reference evidence="6 7" key="1">
    <citation type="journal article" date="2015" name="Genome Biol. Evol.">
        <title>Phylogenomic analyses indicate that early fungi evolved digesting cell walls of algal ancestors of land plants.</title>
        <authorList>
            <person name="Chang Y."/>
            <person name="Wang S."/>
            <person name="Sekimoto S."/>
            <person name="Aerts A.L."/>
            <person name="Choi C."/>
            <person name="Clum A."/>
            <person name="LaButti K.M."/>
            <person name="Lindquist E.A."/>
            <person name="Yee Ngan C."/>
            <person name="Ohm R.A."/>
            <person name="Salamov A.A."/>
            <person name="Grigoriev I.V."/>
            <person name="Spatafora J.W."/>
            <person name="Berbee M.L."/>
        </authorList>
    </citation>
    <scope>NUCLEOTIDE SEQUENCE [LARGE SCALE GENOMIC DNA]</scope>
    <source>
        <strain evidence="6 7">JEL478</strain>
    </source>
</reference>
<dbReference type="SUPFAM" id="SSF46458">
    <property type="entry name" value="Globin-like"/>
    <property type="match status" value="1"/>
</dbReference>
<dbReference type="CDD" id="cd19755">
    <property type="entry name" value="TrHb2_AtGlb3-like_O"/>
    <property type="match status" value="1"/>
</dbReference>
<dbReference type="InterPro" id="IPR012292">
    <property type="entry name" value="Globin/Proto"/>
</dbReference>
<evidence type="ECO:0000256" key="1">
    <source>
        <dbReference type="ARBA" id="ARBA00022448"/>
    </source>
</evidence>
<evidence type="ECO:0000256" key="4">
    <source>
        <dbReference type="ARBA" id="ARBA00023004"/>
    </source>
</evidence>
<dbReference type="Proteomes" id="UP000070544">
    <property type="component" value="Unassembled WGS sequence"/>
</dbReference>
<dbReference type="PANTHER" id="PTHR47366:SF1">
    <property type="entry name" value="TWO-ON-TWO HEMOGLOBIN-3"/>
    <property type="match status" value="1"/>
</dbReference>
<keyword evidence="3" id="KW-0479">Metal-binding</keyword>
<keyword evidence="4" id="KW-0408">Iron</keyword>
<dbReference type="InterPro" id="IPR001486">
    <property type="entry name" value="Hemoglobin_trunc"/>
</dbReference>
<dbReference type="Pfam" id="PF01152">
    <property type="entry name" value="Bac_globin"/>
    <property type="match status" value="1"/>
</dbReference>
<dbReference type="GO" id="GO:0020037">
    <property type="term" value="F:heme binding"/>
    <property type="evidence" value="ECO:0007669"/>
    <property type="project" value="InterPro"/>
</dbReference>
<evidence type="ECO:0000313" key="7">
    <source>
        <dbReference type="Proteomes" id="UP000070544"/>
    </source>
</evidence>
<comment type="similarity">
    <text evidence="5">Belongs to the truncated hemoglobin family. Group II subfamily.</text>
</comment>
<dbReference type="AlphaFoldDB" id="A0A139ARJ9"/>
<sequence>MQNLQQWAAHRAGIPLDEAFVIDDKPSVYQTIGHRTFVRLSTEFYNRVYEDSEQAWFRDIFAAIPKEDAIRNQYEFFIQRMGGPPLYSKRKGHPALIARHAPFTVTLPAAERWLEHMRAALDEVATPGEIPEGAPDESVWGVEGGVSPEGQGYVDAASRARMWNFLKHTAWFIAGAQEVRRGGTLDMGGGQQSNGLGEGSS</sequence>
<evidence type="ECO:0000256" key="3">
    <source>
        <dbReference type="ARBA" id="ARBA00022723"/>
    </source>
</evidence>
<keyword evidence="7" id="KW-1185">Reference proteome</keyword>
<dbReference type="GO" id="GO:0046872">
    <property type="term" value="F:metal ion binding"/>
    <property type="evidence" value="ECO:0007669"/>
    <property type="project" value="UniProtKB-KW"/>
</dbReference>
<keyword evidence="1" id="KW-0813">Transport</keyword>
<name>A0A139ARJ9_GONPJ</name>
<dbReference type="OrthoDB" id="1856542at2759"/>
<dbReference type="PANTHER" id="PTHR47366">
    <property type="entry name" value="TWO-ON-TWO HEMOGLOBIN-3"/>
    <property type="match status" value="1"/>
</dbReference>
<dbReference type="InterPro" id="IPR044203">
    <property type="entry name" value="GlbO/GLB3-like"/>
</dbReference>
<evidence type="ECO:0000256" key="2">
    <source>
        <dbReference type="ARBA" id="ARBA00022617"/>
    </source>
</evidence>
<keyword evidence="2" id="KW-0349">Heme</keyword>
<accession>A0A139ARJ9</accession>
<evidence type="ECO:0000313" key="6">
    <source>
        <dbReference type="EMBL" id="KXS19376.1"/>
    </source>
</evidence>
<protein>
    <submittedName>
        <fullName evidence="6">Uncharacterized protein</fullName>
    </submittedName>
</protein>
<organism evidence="6 7">
    <name type="scientific">Gonapodya prolifera (strain JEL478)</name>
    <name type="common">Monoblepharis prolifera</name>
    <dbReference type="NCBI Taxonomy" id="1344416"/>
    <lineage>
        <taxon>Eukaryota</taxon>
        <taxon>Fungi</taxon>
        <taxon>Fungi incertae sedis</taxon>
        <taxon>Chytridiomycota</taxon>
        <taxon>Chytridiomycota incertae sedis</taxon>
        <taxon>Monoblepharidomycetes</taxon>
        <taxon>Monoblepharidales</taxon>
        <taxon>Gonapodyaceae</taxon>
        <taxon>Gonapodya</taxon>
    </lineage>
</organism>
<dbReference type="GO" id="GO:0005344">
    <property type="term" value="F:oxygen carrier activity"/>
    <property type="evidence" value="ECO:0007669"/>
    <property type="project" value="InterPro"/>
</dbReference>
<gene>
    <name evidence="6" type="ORF">M427DRAFT_52814</name>
</gene>
<dbReference type="GO" id="GO:0019825">
    <property type="term" value="F:oxygen binding"/>
    <property type="evidence" value="ECO:0007669"/>
    <property type="project" value="InterPro"/>
</dbReference>
<dbReference type="STRING" id="1344416.A0A139ARJ9"/>
<evidence type="ECO:0000256" key="5">
    <source>
        <dbReference type="ARBA" id="ARBA00034496"/>
    </source>
</evidence>
<dbReference type="InterPro" id="IPR009050">
    <property type="entry name" value="Globin-like_sf"/>
</dbReference>